<reference evidence="3" key="1">
    <citation type="journal article" date="2019" name="Int. J. Syst. Evol. Microbiol.">
        <title>The Global Catalogue of Microorganisms (GCM) 10K type strain sequencing project: providing services to taxonomists for standard genome sequencing and annotation.</title>
        <authorList>
            <consortium name="The Broad Institute Genomics Platform"/>
            <consortium name="The Broad Institute Genome Sequencing Center for Infectious Disease"/>
            <person name="Wu L."/>
            <person name="Ma J."/>
        </authorList>
    </citation>
    <scope>NUCLEOTIDE SEQUENCE [LARGE SCALE GENOMIC DNA]</scope>
    <source>
        <strain evidence="3">CCUG 53903</strain>
    </source>
</reference>
<proteinExistence type="predicted"/>
<dbReference type="Pfam" id="PF01636">
    <property type="entry name" value="APH"/>
    <property type="match status" value="1"/>
</dbReference>
<dbReference type="InterPro" id="IPR002575">
    <property type="entry name" value="Aminoglycoside_PTrfase"/>
</dbReference>
<comment type="caution">
    <text evidence="2">The sequence shown here is derived from an EMBL/GenBank/DDBJ whole genome shotgun (WGS) entry which is preliminary data.</text>
</comment>
<keyword evidence="3" id="KW-1185">Reference proteome</keyword>
<protein>
    <submittedName>
        <fullName evidence="2">Phosphotransferase enzyme family protein</fullName>
    </submittedName>
</protein>
<dbReference type="EMBL" id="JBHSPA010000011">
    <property type="protein sequence ID" value="MFC5823922.1"/>
    <property type="molecule type" value="Genomic_DNA"/>
</dbReference>
<organism evidence="2 3">
    <name type="scientific">Nonomuraea insulae</name>
    <dbReference type="NCBI Taxonomy" id="1616787"/>
    <lineage>
        <taxon>Bacteria</taxon>
        <taxon>Bacillati</taxon>
        <taxon>Actinomycetota</taxon>
        <taxon>Actinomycetes</taxon>
        <taxon>Streptosporangiales</taxon>
        <taxon>Streptosporangiaceae</taxon>
        <taxon>Nonomuraea</taxon>
    </lineage>
</organism>
<dbReference type="Proteomes" id="UP001596058">
    <property type="component" value="Unassembled WGS sequence"/>
</dbReference>
<evidence type="ECO:0000313" key="3">
    <source>
        <dbReference type="Proteomes" id="UP001596058"/>
    </source>
</evidence>
<dbReference type="SUPFAM" id="SSF56112">
    <property type="entry name" value="Protein kinase-like (PK-like)"/>
    <property type="match status" value="1"/>
</dbReference>
<name>A0ABW1CET1_9ACTN</name>
<evidence type="ECO:0000259" key="1">
    <source>
        <dbReference type="Pfam" id="PF01636"/>
    </source>
</evidence>
<gene>
    <name evidence="2" type="ORF">ACFPZ3_08685</name>
</gene>
<dbReference type="InterPro" id="IPR011009">
    <property type="entry name" value="Kinase-like_dom_sf"/>
</dbReference>
<feature type="domain" description="Aminoglycoside phosphotransferase" evidence="1">
    <location>
        <begin position="24"/>
        <end position="257"/>
    </location>
</feature>
<sequence length="320" mass="34536">MVAEDVVAYARGAFGWDDDVVVSPGPRGALGQIWRVEAGAGTYAMKEIFGEPPSEALVEAELAFAARAAAAGVRLPAGHLDREGRYLVETPGGAWLRLYDWIDMRPVELTAKDTPGELGALLARLHRCAPPAVAEPGGGAPDPWYHRAPAPREWPDAEGMTWAGRLAEQLAVVPELRAAVVPADPGELIVCHRDLHPENVLAGPGGALVVVDWDNLGPAAPGRELAQALFDWFCDPVADLEAMRAMYEAYVSAGGPGRIAGLADFSMLVASRLNFLLVQTRVAVDPRAEPRHRAWAEREIDEVLRIMPTPRQLAEVLELF</sequence>
<dbReference type="Gene3D" id="3.90.1200.10">
    <property type="match status" value="1"/>
</dbReference>
<accession>A0ABW1CET1</accession>
<evidence type="ECO:0000313" key="2">
    <source>
        <dbReference type="EMBL" id="MFC5823922.1"/>
    </source>
</evidence>